<dbReference type="EMBL" id="MU855348">
    <property type="protein sequence ID" value="KAK3905748.1"/>
    <property type="molecule type" value="Genomic_DNA"/>
</dbReference>
<feature type="compositionally biased region" description="Low complexity" evidence="1">
    <location>
        <begin position="48"/>
        <end position="59"/>
    </location>
</feature>
<organism evidence="2 3">
    <name type="scientific">Staphylotrichum tortipilum</name>
    <dbReference type="NCBI Taxonomy" id="2831512"/>
    <lineage>
        <taxon>Eukaryota</taxon>
        <taxon>Fungi</taxon>
        <taxon>Dikarya</taxon>
        <taxon>Ascomycota</taxon>
        <taxon>Pezizomycotina</taxon>
        <taxon>Sordariomycetes</taxon>
        <taxon>Sordariomycetidae</taxon>
        <taxon>Sordariales</taxon>
        <taxon>Chaetomiaceae</taxon>
        <taxon>Staphylotrichum</taxon>
    </lineage>
</organism>
<dbReference type="Gene3D" id="3.60.21.10">
    <property type="match status" value="1"/>
</dbReference>
<proteinExistence type="predicted"/>
<keyword evidence="3" id="KW-1185">Reference proteome</keyword>
<evidence type="ECO:0000313" key="2">
    <source>
        <dbReference type="EMBL" id="KAK3905748.1"/>
    </source>
</evidence>
<comment type="caution">
    <text evidence="2">The sequence shown here is derived from an EMBL/GenBank/DDBJ whole genome shotgun (WGS) entry which is preliminary data.</text>
</comment>
<gene>
    <name evidence="2" type="ORF">C8A05DRAFT_30444</name>
</gene>
<name>A0AAN6RX69_9PEZI</name>
<dbReference type="AlphaFoldDB" id="A0AAN6RX69"/>
<reference evidence="2" key="1">
    <citation type="journal article" date="2023" name="Mol. Phylogenet. Evol.">
        <title>Genome-scale phylogeny and comparative genomics of the fungal order Sordariales.</title>
        <authorList>
            <person name="Hensen N."/>
            <person name="Bonometti L."/>
            <person name="Westerberg I."/>
            <person name="Brannstrom I.O."/>
            <person name="Guillou S."/>
            <person name="Cros-Aarteil S."/>
            <person name="Calhoun S."/>
            <person name="Haridas S."/>
            <person name="Kuo A."/>
            <person name="Mondo S."/>
            <person name="Pangilinan J."/>
            <person name="Riley R."/>
            <person name="LaButti K."/>
            <person name="Andreopoulos B."/>
            <person name="Lipzen A."/>
            <person name="Chen C."/>
            <person name="Yan M."/>
            <person name="Daum C."/>
            <person name="Ng V."/>
            <person name="Clum A."/>
            <person name="Steindorff A."/>
            <person name="Ohm R.A."/>
            <person name="Martin F."/>
            <person name="Silar P."/>
            <person name="Natvig D.O."/>
            <person name="Lalanne C."/>
            <person name="Gautier V."/>
            <person name="Ament-Velasquez S.L."/>
            <person name="Kruys A."/>
            <person name="Hutchinson M.I."/>
            <person name="Powell A.J."/>
            <person name="Barry K."/>
            <person name="Miller A.N."/>
            <person name="Grigoriev I.V."/>
            <person name="Debuchy R."/>
            <person name="Gladieux P."/>
            <person name="Hiltunen Thoren M."/>
            <person name="Johannesson H."/>
        </authorList>
    </citation>
    <scope>NUCLEOTIDE SEQUENCE</scope>
    <source>
        <strain evidence="2">CBS 103.79</strain>
    </source>
</reference>
<protein>
    <submittedName>
        <fullName evidence="2">Uncharacterized protein</fullName>
    </submittedName>
</protein>
<feature type="non-terminal residue" evidence="2">
    <location>
        <position position="1"/>
    </location>
</feature>
<evidence type="ECO:0000313" key="3">
    <source>
        <dbReference type="Proteomes" id="UP001303889"/>
    </source>
</evidence>
<accession>A0AAN6RX69</accession>
<feature type="region of interest" description="Disordered" evidence="1">
    <location>
        <begin position="1"/>
        <end position="59"/>
    </location>
</feature>
<evidence type="ECO:0000256" key="1">
    <source>
        <dbReference type="SAM" id="MobiDB-lite"/>
    </source>
</evidence>
<dbReference type="Proteomes" id="UP001303889">
    <property type="component" value="Unassembled WGS sequence"/>
</dbReference>
<dbReference type="InterPro" id="IPR029052">
    <property type="entry name" value="Metallo-depent_PP-like"/>
</dbReference>
<sequence>VDPEVDIAPYGTESDSESDSDATTAKPKETQKKPKKKKSKLYREDDTTTQSKTKTPTGTRYAFGLDSGCGHGKQLTALIVEAGPGGITHRVEQVDCSASIREAEEETQGAAQQVLVGS</sequence>
<reference evidence="2" key="2">
    <citation type="submission" date="2023-05" db="EMBL/GenBank/DDBJ databases">
        <authorList>
            <consortium name="Lawrence Berkeley National Laboratory"/>
            <person name="Steindorff A."/>
            <person name="Hensen N."/>
            <person name="Bonometti L."/>
            <person name="Westerberg I."/>
            <person name="Brannstrom I.O."/>
            <person name="Guillou S."/>
            <person name="Cros-Aarteil S."/>
            <person name="Calhoun S."/>
            <person name="Haridas S."/>
            <person name="Kuo A."/>
            <person name="Mondo S."/>
            <person name="Pangilinan J."/>
            <person name="Riley R."/>
            <person name="Labutti K."/>
            <person name="Andreopoulos B."/>
            <person name="Lipzen A."/>
            <person name="Chen C."/>
            <person name="Yanf M."/>
            <person name="Daum C."/>
            <person name="Ng V."/>
            <person name="Clum A."/>
            <person name="Ohm R."/>
            <person name="Martin F."/>
            <person name="Silar P."/>
            <person name="Natvig D."/>
            <person name="Lalanne C."/>
            <person name="Gautier V."/>
            <person name="Ament-Velasquez S.L."/>
            <person name="Kruys A."/>
            <person name="Hutchinson M.I."/>
            <person name="Powell A.J."/>
            <person name="Barry K."/>
            <person name="Miller A.N."/>
            <person name="Grigoriev I.V."/>
            <person name="Debuchy R."/>
            <person name="Gladieux P."/>
            <person name="Thoren M.H."/>
            <person name="Johannesson H."/>
        </authorList>
    </citation>
    <scope>NUCLEOTIDE SEQUENCE</scope>
    <source>
        <strain evidence="2">CBS 103.79</strain>
    </source>
</reference>